<dbReference type="PATRIC" id="fig|1121451.3.peg.15"/>
<dbReference type="OrthoDB" id="8450427at2"/>
<dbReference type="EMBL" id="FO203522">
    <property type="protein sequence ID" value="CCO22001.1"/>
    <property type="molecule type" value="Genomic_DNA"/>
</dbReference>
<reference evidence="1 2" key="1">
    <citation type="submission" date="2012-10" db="EMBL/GenBank/DDBJ databases">
        <authorList>
            <person name="Genoscope - CEA"/>
        </authorList>
    </citation>
    <scope>NUCLEOTIDE SEQUENCE [LARGE SCALE GENOMIC DNA]</scope>
    <source>
        <strain evidence="2">AM13 / DSM 14728</strain>
    </source>
</reference>
<sequence length="217" mass="24708">MSDRNRLGDAPIDKTVSAFKAASSIVPAGGFFAELVTTFIPNQRIDRIETFIKRLDDRIELLEEKEAKRFHERKANPEYVSLFEDGAFHAARSPSEDRIKYNSSAVINGMTSEHISAVEARHLLGLLNEINDIEMVWLCHFSHKRELGVPNEYYEKHYDILKPISRSLGQADEMYEAAALQDSYKDHLERLKLIELSNKSHYATTLGRMVLELAGLA</sequence>
<dbReference type="Proteomes" id="UP000010808">
    <property type="component" value="Chromosome"/>
</dbReference>
<dbReference type="AlphaFoldDB" id="L0R8V5"/>
<evidence type="ECO:0000313" key="2">
    <source>
        <dbReference type="Proteomes" id="UP000010808"/>
    </source>
</evidence>
<keyword evidence="2" id="KW-1185">Reference proteome</keyword>
<accession>L0R8V5</accession>
<protein>
    <submittedName>
        <fullName evidence="1">Uncharacterized protein</fullName>
    </submittedName>
</protein>
<dbReference type="HOGENOM" id="CLU_1159148_0_0_7"/>
<dbReference type="RefSeq" id="WP_015334611.1">
    <property type="nucleotide sequence ID" value="NC_020055.1"/>
</dbReference>
<proteinExistence type="predicted"/>
<gene>
    <name evidence="1" type="ORF">DESAM_10020</name>
</gene>
<dbReference type="STRING" id="1121451.DESAM_10020"/>
<dbReference type="KEGG" id="dhy:DESAM_10020"/>
<dbReference type="eggNOG" id="ENOG5032WGV">
    <property type="taxonomic scope" value="Bacteria"/>
</dbReference>
<evidence type="ECO:0000313" key="1">
    <source>
        <dbReference type="EMBL" id="CCO22001.1"/>
    </source>
</evidence>
<organism evidence="1 2">
    <name type="scientific">Maridesulfovibrio hydrothermalis AM13 = DSM 14728</name>
    <dbReference type="NCBI Taxonomy" id="1121451"/>
    <lineage>
        <taxon>Bacteria</taxon>
        <taxon>Pseudomonadati</taxon>
        <taxon>Thermodesulfobacteriota</taxon>
        <taxon>Desulfovibrionia</taxon>
        <taxon>Desulfovibrionales</taxon>
        <taxon>Desulfovibrionaceae</taxon>
        <taxon>Maridesulfovibrio</taxon>
    </lineage>
</organism>
<name>L0R8V5_9BACT</name>